<dbReference type="EMBL" id="MGHF01000022">
    <property type="protein sequence ID" value="OGM63024.1"/>
    <property type="molecule type" value="Genomic_DNA"/>
</dbReference>
<accession>A0A1F8BG52</accession>
<reference evidence="1 2" key="1">
    <citation type="journal article" date="2016" name="Nat. Commun.">
        <title>Thousands of microbial genomes shed light on interconnected biogeochemical processes in an aquifer system.</title>
        <authorList>
            <person name="Anantharaman K."/>
            <person name="Brown C.T."/>
            <person name="Hug L.A."/>
            <person name="Sharon I."/>
            <person name="Castelle C.J."/>
            <person name="Probst A.J."/>
            <person name="Thomas B.C."/>
            <person name="Singh A."/>
            <person name="Wilkins M.J."/>
            <person name="Karaoz U."/>
            <person name="Brodie E.L."/>
            <person name="Williams K.H."/>
            <person name="Hubbard S.S."/>
            <person name="Banfield J.F."/>
        </authorList>
    </citation>
    <scope>NUCLEOTIDE SEQUENCE [LARGE SCALE GENOMIC DNA]</scope>
</reference>
<sequence>MLIASRKLVIVLVVILATLALVTLAVRVSKTQVSLVPGFPETPVYQNARLLESSKDPREAILFEATWETDSSVARVSNWYLESLQREGWTLDVAPADASSDIQLARLYKDNYTLHLSIIFDRVSAKTKIVVEFLKNLKFQEVENPDPEGFIPKIP</sequence>
<evidence type="ECO:0000313" key="1">
    <source>
        <dbReference type="EMBL" id="OGM63024.1"/>
    </source>
</evidence>
<proteinExistence type="predicted"/>
<protein>
    <submittedName>
        <fullName evidence="1">Uncharacterized protein</fullName>
    </submittedName>
</protein>
<evidence type="ECO:0000313" key="2">
    <source>
        <dbReference type="Proteomes" id="UP000177082"/>
    </source>
</evidence>
<dbReference type="AlphaFoldDB" id="A0A1F8BG52"/>
<gene>
    <name evidence="1" type="ORF">A2961_00925</name>
</gene>
<dbReference type="Proteomes" id="UP000177082">
    <property type="component" value="Unassembled WGS sequence"/>
</dbReference>
<comment type="caution">
    <text evidence="1">The sequence shown here is derived from an EMBL/GenBank/DDBJ whole genome shotgun (WGS) entry which is preliminary data.</text>
</comment>
<dbReference type="STRING" id="1802519.A2961_00925"/>
<organism evidence="1 2">
    <name type="scientific">Candidatus Woesebacteria bacterium RIFCSPLOWO2_01_FULL_39_21</name>
    <dbReference type="NCBI Taxonomy" id="1802519"/>
    <lineage>
        <taxon>Bacteria</taxon>
        <taxon>Candidatus Woeseibacteriota</taxon>
    </lineage>
</organism>
<name>A0A1F8BG52_9BACT</name>